<evidence type="ECO:0000313" key="1">
    <source>
        <dbReference type="EMBL" id="NVO79390.1"/>
    </source>
</evidence>
<sequence length="154" mass="17687">MQTPALLERMNFQRDQITGVYVDRRHPMEFMLNIHKDCGAERWILFANKLHFALVLGDEYKHSIFTACAVSEALPFIQSMLQQLDLVEAQQALQLFEDHCSALPLSEEDLTNSVCSFLNGESTKTLPDMQRKEILNQFRNKSGHKPLSEASIEF</sequence>
<proteinExistence type="predicted"/>
<reference evidence="1 2" key="1">
    <citation type="submission" date="2020-06" db="EMBL/GenBank/DDBJ databases">
        <authorList>
            <person name="Qiu C."/>
            <person name="Liu Z."/>
        </authorList>
    </citation>
    <scope>NUCLEOTIDE SEQUENCE [LARGE SCALE GENOMIC DNA]</scope>
    <source>
        <strain evidence="1 2">EM 1</strain>
    </source>
</reference>
<accession>A0A850QRF7</accession>
<dbReference type="Proteomes" id="UP000588051">
    <property type="component" value="Unassembled WGS sequence"/>
</dbReference>
<comment type="caution">
    <text evidence="1">The sequence shown here is derived from an EMBL/GenBank/DDBJ whole genome shotgun (WGS) entry which is preliminary data.</text>
</comment>
<name>A0A850QRF7_9BURK</name>
<gene>
    <name evidence="1" type="ORF">HV832_16345</name>
</gene>
<dbReference type="RefSeq" id="WP_176805024.1">
    <property type="nucleotide sequence ID" value="NZ_JABXYJ010000014.1"/>
</dbReference>
<dbReference type="EMBL" id="JABXYJ010000014">
    <property type="protein sequence ID" value="NVO79390.1"/>
    <property type="molecule type" value="Genomic_DNA"/>
</dbReference>
<evidence type="ECO:0000313" key="2">
    <source>
        <dbReference type="Proteomes" id="UP000588051"/>
    </source>
</evidence>
<protein>
    <submittedName>
        <fullName evidence="1">Uncharacterized protein</fullName>
    </submittedName>
</protein>
<keyword evidence="2" id="KW-1185">Reference proteome</keyword>
<dbReference type="AlphaFoldDB" id="A0A850QRF7"/>
<organism evidence="1 2">
    <name type="scientific">Undibacterium oligocarboniphilum</name>
    <dbReference type="NCBI Taxonomy" id="666702"/>
    <lineage>
        <taxon>Bacteria</taxon>
        <taxon>Pseudomonadati</taxon>
        <taxon>Pseudomonadota</taxon>
        <taxon>Betaproteobacteria</taxon>
        <taxon>Burkholderiales</taxon>
        <taxon>Oxalobacteraceae</taxon>
        <taxon>Undibacterium</taxon>
    </lineage>
</organism>